<evidence type="ECO:0000313" key="3">
    <source>
        <dbReference type="Proteomes" id="UP000198959"/>
    </source>
</evidence>
<reference evidence="3" key="1">
    <citation type="submission" date="2016-06" db="EMBL/GenBank/DDBJ databases">
        <authorList>
            <person name="Varghese N."/>
            <person name="Submissions Spin"/>
        </authorList>
    </citation>
    <scope>NUCLEOTIDE SEQUENCE [LARGE SCALE GENOMIC DNA]</scope>
    <source>
        <strain evidence="3">DSM 43817</strain>
    </source>
</reference>
<evidence type="ECO:0000313" key="2">
    <source>
        <dbReference type="EMBL" id="SCL39012.1"/>
    </source>
</evidence>
<accession>A0A1C6TBT5</accession>
<evidence type="ECO:0008006" key="4">
    <source>
        <dbReference type="Google" id="ProtNLM"/>
    </source>
</evidence>
<dbReference type="OrthoDB" id="3405913at2"/>
<dbReference type="AlphaFoldDB" id="A0A1C6TBT5"/>
<protein>
    <recommendedName>
        <fullName evidence="4">Tryptophan-associated transmembrane protein (Trp_oprn_chp)</fullName>
    </recommendedName>
</protein>
<sequence length="265" mass="27359">MSQDLPIPRQGNRSDGAAVLEWGSTTPEPDRLPRTLAGLGRDPRLPVVLVGLGGVAALASLLGEWLVMTVPGNGPEGSSNLRVPGGVAEVGGFGVGYLVGLLALSGATALALGGTREVRRNARVLGSGLAVALLALLVAATVSLDDSTRRSLFYSADSGFQVEYGRGLVMAFVGVTLLGAALRLSGSTDRRPEPGDDTTAWNDDDPGSPPADGPEPAGSTAASADRPWWPRRRSRPVEEDEPSAPEGLTVEPASPFARPEPPGER</sequence>
<dbReference type="RefSeq" id="WP_091648395.1">
    <property type="nucleotide sequence ID" value="NZ_FMHW01000002.1"/>
</dbReference>
<dbReference type="STRING" id="145854.GA0074692_5212"/>
<gene>
    <name evidence="2" type="ORF">GA0074692_5212</name>
</gene>
<name>A0A1C6TBT5_9ACTN</name>
<dbReference type="EMBL" id="FMHW01000002">
    <property type="protein sequence ID" value="SCL39012.1"/>
    <property type="molecule type" value="Genomic_DNA"/>
</dbReference>
<dbReference type="Proteomes" id="UP000198959">
    <property type="component" value="Unassembled WGS sequence"/>
</dbReference>
<feature type="region of interest" description="Disordered" evidence="1">
    <location>
        <begin position="186"/>
        <end position="265"/>
    </location>
</feature>
<evidence type="ECO:0000256" key="1">
    <source>
        <dbReference type="SAM" id="MobiDB-lite"/>
    </source>
</evidence>
<organism evidence="2 3">
    <name type="scientific">Micromonospora pallida</name>
    <dbReference type="NCBI Taxonomy" id="145854"/>
    <lineage>
        <taxon>Bacteria</taxon>
        <taxon>Bacillati</taxon>
        <taxon>Actinomycetota</taxon>
        <taxon>Actinomycetes</taxon>
        <taxon>Micromonosporales</taxon>
        <taxon>Micromonosporaceae</taxon>
        <taxon>Micromonospora</taxon>
    </lineage>
</organism>
<keyword evidence="3" id="KW-1185">Reference proteome</keyword>
<proteinExistence type="predicted"/>
<feature type="region of interest" description="Disordered" evidence="1">
    <location>
        <begin position="1"/>
        <end position="34"/>
    </location>
</feature>
<feature type="compositionally biased region" description="Low complexity" evidence="1">
    <location>
        <begin position="214"/>
        <end position="227"/>
    </location>
</feature>